<protein>
    <submittedName>
        <fullName evidence="4">Nitrogenase molybdenum-iron protein NifN</fullName>
    </submittedName>
</protein>
<evidence type="ECO:0000313" key="5">
    <source>
        <dbReference type="Proteomes" id="UP000198815"/>
    </source>
</evidence>
<dbReference type="OrthoDB" id="9762718at2"/>
<dbReference type="GO" id="GO:0016163">
    <property type="term" value="F:nitrogenase activity"/>
    <property type="evidence" value="ECO:0007669"/>
    <property type="project" value="InterPro"/>
</dbReference>
<dbReference type="AlphaFoldDB" id="A0A1H9TZH0"/>
<dbReference type="RefSeq" id="WP_091971272.1">
    <property type="nucleotide sequence ID" value="NZ_FOGZ01000032.1"/>
</dbReference>
<dbReference type="SUPFAM" id="SSF53807">
    <property type="entry name" value="Helical backbone' metal receptor"/>
    <property type="match status" value="1"/>
</dbReference>
<dbReference type="PANTHER" id="PTHR33712">
    <property type="entry name" value="LIGHT-INDEPENDENT PROTOCHLOROPHYLLIDE REDUCTASE SUBUNIT B"/>
    <property type="match status" value="1"/>
</dbReference>
<reference evidence="4 5" key="1">
    <citation type="submission" date="2016-10" db="EMBL/GenBank/DDBJ databases">
        <authorList>
            <person name="de Groot N.N."/>
        </authorList>
    </citation>
    <scope>NUCLEOTIDE SEQUENCE [LARGE SCALE GENOMIC DNA]</scope>
    <source>
        <strain evidence="4 5">DSM 16859</strain>
    </source>
</reference>
<evidence type="ECO:0000259" key="3">
    <source>
        <dbReference type="Pfam" id="PF00148"/>
    </source>
</evidence>
<dbReference type="InterPro" id="IPR000510">
    <property type="entry name" value="Nase/OxRdtase_comp1"/>
</dbReference>
<gene>
    <name evidence="4" type="ORF">SAMN05443377_1329</name>
</gene>
<dbReference type="STRING" id="64702.SAMN05443377_1329"/>
<proteinExistence type="inferred from homology"/>
<dbReference type="Gene3D" id="1.20.89.10">
    <property type="entry name" value="Nitrogenase Molybdenum-iron Protein, subunit B, domain 4"/>
    <property type="match status" value="1"/>
</dbReference>
<organism evidence="4 5">
    <name type="scientific">Propionibacterium cyclohexanicum</name>
    <dbReference type="NCBI Taxonomy" id="64702"/>
    <lineage>
        <taxon>Bacteria</taxon>
        <taxon>Bacillati</taxon>
        <taxon>Actinomycetota</taxon>
        <taxon>Actinomycetes</taxon>
        <taxon>Propionibacteriales</taxon>
        <taxon>Propionibacteriaceae</taxon>
        <taxon>Propionibacterium</taxon>
    </lineage>
</organism>
<dbReference type="Pfam" id="PF00148">
    <property type="entry name" value="Oxidored_nitro"/>
    <property type="match status" value="1"/>
</dbReference>
<dbReference type="InterPro" id="IPR050152">
    <property type="entry name" value="ChlB/BchB/BchZ"/>
</dbReference>
<dbReference type="PROSITE" id="PS00699">
    <property type="entry name" value="NITROGENASE_1_1"/>
    <property type="match status" value="1"/>
</dbReference>
<sequence>MSTDQARAPLADQDKTPARQRAKVATTNACRMCMPLGACLAYTGFEGVVPFLHGSQGCSTYIRRYLISHFAEPMDIASSSVGESATIFGGESNLRTGVANVTRVYKPFMIGIASTCLTETIGEDVAAMITRLKDPVEGMTAKTGVDTPELVFAHTPSYSGTHADGYHAAVREVVRSLAEPGETGSDVNLFPGICSAADLRHLKELVSAYGLGCNLMPDYSERLDGVTVARYEKLPAGGTTADQVRAAGHAKASITLGGLVTPGVQLAGELLHETFQVPHHMLAMPIGIRLTDMFTELLGQLSGRPMPEWLVKERGRLVDAYIDGHKYAMDRKAIVFGDEDLVTGLASFCAEIGITPVLIATGGRSGHLAREIGRLNPELDGKVEVLDDGDFEEITARANELRPDIMIGHSKGYTTARDLGIPLVRVGLPIHDRVGGQRVKHLGYRGTQELFDRVINALIAARQDESPIGYAYM</sequence>
<feature type="domain" description="Nitrogenase/oxidoreductase component 1" evidence="3">
    <location>
        <begin position="33"/>
        <end position="458"/>
    </location>
</feature>
<evidence type="ECO:0000313" key="4">
    <source>
        <dbReference type="EMBL" id="SES02361.1"/>
    </source>
</evidence>
<dbReference type="Proteomes" id="UP000198815">
    <property type="component" value="Unassembled WGS sequence"/>
</dbReference>
<evidence type="ECO:0000256" key="1">
    <source>
        <dbReference type="ARBA" id="ARBA00023231"/>
    </source>
</evidence>
<comment type="similarity">
    <text evidence="2">Belongs to the NifD/NifK/NifE/NifN family.</text>
</comment>
<evidence type="ECO:0000256" key="2">
    <source>
        <dbReference type="RuleBase" id="RU004021"/>
    </source>
</evidence>
<dbReference type="InterPro" id="IPR000318">
    <property type="entry name" value="Nase_comp1_CS"/>
</dbReference>
<accession>A0A1H9TZH0</accession>
<name>A0A1H9TZH0_9ACTN</name>
<dbReference type="EMBL" id="FOGZ01000032">
    <property type="protein sequence ID" value="SES02361.1"/>
    <property type="molecule type" value="Genomic_DNA"/>
</dbReference>
<keyword evidence="1 2" id="KW-0535">Nitrogen fixation</keyword>
<dbReference type="PANTHER" id="PTHR33712:SF7">
    <property type="entry name" value="LIGHT-INDEPENDENT PROTOCHLOROPHYLLIDE REDUCTASE SUBUNIT B"/>
    <property type="match status" value="1"/>
</dbReference>
<keyword evidence="5" id="KW-1185">Reference proteome</keyword>
<dbReference type="Gene3D" id="3.40.50.1980">
    <property type="entry name" value="Nitrogenase molybdenum iron protein domain"/>
    <property type="match status" value="3"/>
</dbReference>